<sequence length="156" mass="16505">MGACNIVHHVTAFIQFALAVAIAVVVGIKLFTVTVPQGDNVEVETSCLLGTDYNSESLCIYVFVVAGISVIVSLLISLVQCVTCHLCGIGGVLDVIFAAAGTAWWIIASAIVTKHANQANGVLPEENWRNTVVGMMWAEVGVFGIMFLSGLIRPVL</sequence>
<evidence type="ECO:0000313" key="2">
    <source>
        <dbReference type="EMBL" id="KAK2076555.1"/>
    </source>
</evidence>
<organism evidence="2 3">
    <name type="scientific">Prototheca wickerhamii</name>
    <dbReference type="NCBI Taxonomy" id="3111"/>
    <lineage>
        <taxon>Eukaryota</taxon>
        <taxon>Viridiplantae</taxon>
        <taxon>Chlorophyta</taxon>
        <taxon>core chlorophytes</taxon>
        <taxon>Trebouxiophyceae</taxon>
        <taxon>Chlorellales</taxon>
        <taxon>Chlorellaceae</taxon>
        <taxon>Prototheca</taxon>
    </lineage>
</organism>
<comment type="caution">
    <text evidence="2">The sequence shown here is derived from an EMBL/GenBank/DDBJ whole genome shotgun (WGS) entry which is preliminary data.</text>
</comment>
<feature type="transmembrane region" description="Helical" evidence="1">
    <location>
        <begin position="132"/>
        <end position="152"/>
    </location>
</feature>
<feature type="transmembrane region" description="Helical" evidence="1">
    <location>
        <begin position="60"/>
        <end position="79"/>
    </location>
</feature>
<feature type="transmembrane region" description="Helical" evidence="1">
    <location>
        <begin position="12"/>
        <end position="31"/>
    </location>
</feature>
<gene>
    <name evidence="2" type="ORF">QBZ16_005315</name>
</gene>
<feature type="transmembrane region" description="Helical" evidence="1">
    <location>
        <begin position="91"/>
        <end position="112"/>
    </location>
</feature>
<keyword evidence="1" id="KW-0812">Transmembrane</keyword>
<proteinExistence type="predicted"/>
<protein>
    <submittedName>
        <fullName evidence="2">Uncharacterized protein</fullName>
    </submittedName>
</protein>
<keyword evidence="1" id="KW-1133">Transmembrane helix</keyword>
<keyword evidence="1" id="KW-0472">Membrane</keyword>
<reference evidence="2" key="1">
    <citation type="submission" date="2021-01" db="EMBL/GenBank/DDBJ databases">
        <authorList>
            <person name="Eckstrom K.M.E."/>
        </authorList>
    </citation>
    <scope>NUCLEOTIDE SEQUENCE</scope>
    <source>
        <strain evidence="2">UVCC 0001</strain>
    </source>
</reference>
<dbReference type="EMBL" id="JASFZW010000009">
    <property type="protein sequence ID" value="KAK2076555.1"/>
    <property type="molecule type" value="Genomic_DNA"/>
</dbReference>
<name>A0AAD9IG19_PROWI</name>
<accession>A0AAD9IG19</accession>
<evidence type="ECO:0000256" key="1">
    <source>
        <dbReference type="SAM" id="Phobius"/>
    </source>
</evidence>
<dbReference type="AlphaFoldDB" id="A0AAD9IG19"/>
<evidence type="ECO:0000313" key="3">
    <source>
        <dbReference type="Proteomes" id="UP001255856"/>
    </source>
</evidence>
<keyword evidence="3" id="KW-1185">Reference proteome</keyword>
<dbReference type="Proteomes" id="UP001255856">
    <property type="component" value="Unassembled WGS sequence"/>
</dbReference>